<dbReference type="InterPro" id="IPR049874">
    <property type="entry name" value="ROK_cs"/>
</dbReference>
<name>A0A9X7Z6I6_9BACL</name>
<dbReference type="EMBL" id="CP071182">
    <property type="protein sequence ID" value="QSO46411.1"/>
    <property type="molecule type" value="Genomic_DNA"/>
</dbReference>
<evidence type="ECO:0000313" key="2">
    <source>
        <dbReference type="EMBL" id="QSO46411.1"/>
    </source>
</evidence>
<dbReference type="PANTHER" id="PTHR18964">
    <property type="entry name" value="ROK (REPRESSOR, ORF, KINASE) FAMILY"/>
    <property type="match status" value="1"/>
</dbReference>
<dbReference type="KEGG" id="afx:JZ786_18290"/>
<accession>A0A9X7Z6I6</accession>
<evidence type="ECO:0000256" key="1">
    <source>
        <dbReference type="ARBA" id="ARBA00006479"/>
    </source>
</evidence>
<dbReference type="SUPFAM" id="SSF53067">
    <property type="entry name" value="Actin-like ATPase domain"/>
    <property type="match status" value="1"/>
</dbReference>
<reference evidence="2 3" key="1">
    <citation type="submission" date="2021-02" db="EMBL/GenBank/DDBJ databases">
        <title>Alicyclobacillus curvatus sp. nov. and Alicyclobacillus mengziensis sp. nov., two acidophilic bacteria isolated from acid mine drainage.</title>
        <authorList>
            <person name="Huang Y."/>
        </authorList>
    </citation>
    <scope>NUCLEOTIDE SEQUENCE [LARGE SCALE GENOMIC DNA]</scope>
    <source>
        <strain evidence="2 3">S30H14</strain>
    </source>
</reference>
<dbReference type="Pfam" id="PF00480">
    <property type="entry name" value="ROK"/>
    <property type="match status" value="1"/>
</dbReference>
<dbReference type="Proteomes" id="UP000663505">
    <property type="component" value="Chromosome"/>
</dbReference>
<dbReference type="Gene3D" id="3.30.420.40">
    <property type="match status" value="2"/>
</dbReference>
<protein>
    <submittedName>
        <fullName evidence="2">ROK family protein</fullName>
    </submittedName>
</protein>
<dbReference type="PROSITE" id="PS01125">
    <property type="entry name" value="ROK"/>
    <property type="match status" value="1"/>
</dbReference>
<comment type="similarity">
    <text evidence="1">Belongs to the ROK (NagC/XylR) family.</text>
</comment>
<dbReference type="CDD" id="cd24068">
    <property type="entry name" value="ASKHA_NBD_ROK_FnNanK-like"/>
    <property type="match status" value="1"/>
</dbReference>
<dbReference type="InterPro" id="IPR043129">
    <property type="entry name" value="ATPase_NBD"/>
</dbReference>
<sequence length="300" mass="31393">MVYTIGIDLGGTKIATAVVDENGDVIAHLEVPTHAKEGPQAVLDRMAETAKRVAQAVPSIQPMAVGVGAPGPLNPKRGIVFGPPNLPGWDHVNLVDELQQRLGLHVVIDNDANAATLAEATLGAGRGYHNLVYITVSTGIGGGVMLDGKVRQGEFGCAAEIGHHIVDINGPLCHCGNRGCLETFASGTAIERTALERMGEPLNASRVALLAREKNVIAQQILDDVYRYLGAGLVNVINLFDPAVIIIGGGVAQIGRPMFEALQQVVNNNHFRSSVGENVQVVPAQLGTKAGVIGAALLPR</sequence>
<keyword evidence="3" id="KW-1185">Reference proteome</keyword>
<proteinExistence type="inferred from homology"/>
<evidence type="ECO:0000313" key="3">
    <source>
        <dbReference type="Proteomes" id="UP000663505"/>
    </source>
</evidence>
<organism evidence="2 3">
    <name type="scientific">Alicyclobacillus mengziensis</name>
    <dbReference type="NCBI Taxonomy" id="2931921"/>
    <lineage>
        <taxon>Bacteria</taxon>
        <taxon>Bacillati</taxon>
        <taxon>Bacillota</taxon>
        <taxon>Bacilli</taxon>
        <taxon>Bacillales</taxon>
        <taxon>Alicyclobacillaceae</taxon>
        <taxon>Alicyclobacillus</taxon>
    </lineage>
</organism>
<dbReference type="InterPro" id="IPR000600">
    <property type="entry name" value="ROK"/>
</dbReference>
<dbReference type="AlphaFoldDB" id="A0A9X7Z6I6"/>
<dbReference type="PANTHER" id="PTHR18964:SF149">
    <property type="entry name" value="BIFUNCTIONAL UDP-N-ACETYLGLUCOSAMINE 2-EPIMERASE_N-ACETYLMANNOSAMINE KINASE"/>
    <property type="match status" value="1"/>
</dbReference>
<dbReference type="RefSeq" id="WP_206655780.1">
    <property type="nucleotide sequence ID" value="NZ_CP071182.1"/>
</dbReference>
<gene>
    <name evidence="2" type="ORF">JZ786_18290</name>
</gene>